<dbReference type="GO" id="GO:0005829">
    <property type="term" value="C:cytosol"/>
    <property type="evidence" value="ECO:0007669"/>
    <property type="project" value="TreeGrafter"/>
</dbReference>
<dbReference type="InterPro" id="IPR018335">
    <property type="entry name" value="Tscrpt_reg_HTH_Crp-type_CS"/>
</dbReference>
<dbReference type="PANTHER" id="PTHR24567:SF75">
    <property type="entry name" value="FUMARATE AND NITRATE REDUCTION REGULATORY PROTEIN"/>
    <property type="match status" value="1"/>
</dbReference>
<feature type="domain" description="Cyclic nucleotide-binding" evidence="4">
    <location>
        <begin position="72"/>
        <end position="189"/>
    </location>
</feature>
<dbReference type="GO" id="GO:0003700">
    <property type="term" value="F:DNA-binding transcription factor activity"/>
    <property type="evidence" value="ECO:0007669"/>
    <property type="project" value="InterPro"/>
</dbReference>
<dbReference type="Gene3D" id="1.10.10.10">
    <property type="entry name" value="Winged helix-like DNA-binding domain superfamily/Winged helix DNA-binding domain"/>
    <property type="match status" value="1"/>
</dbReference>
<comment type="caution">
    <text evidence="6">The sequence shown here is derived from an EMBL/GenBank/DDBJ whole genome shotgun (WGS) entry which is preliminary data.</text>
</comment>
<dbReference type="InterPro" id="IPR014710">
    <property type="entry name" value="RmlC-like_jellyroll"/>
</dbReference>
<keyword evidence="1" id="KW-0805">Transcription regulation</keyword>
<organism evidence="6 7">
    <name type="scientific">Yoonia sediminilitoris</name>
    <dbReference type="NCBI Taxonomy" id="1286148"/>
    <lineage>
        <taxon>Bacteria</taxon>
        <taxon>Pseudomonadati</taxon>
        <taxon>Pseudomonadota</taxon>
        <taxon>Alphaproteobacteria</taxon>
        <taxon>Rhodobacterales</taxon>
        <taxon>Paracoccaceae</taxon>
        <taxon>Yoonia</taxon>
    </lineage>
</organism>
<dbReference type="InterPro" id="IPR036390">
    <property type="entry name" value="WH_DNA-bd_sf"/>
</dbReference>
<evidence type="ECO:0000313" key="6">
    <source>
        <dbReference type="EMBL" id="PUB15397.1"/>
    </source>
</evidence>
<proteinExistence type="predicted"/>
<reference evidence="6 7" key="1">
    <citation type="submission" date="2018-04" db="EMBL/GenBank/DDBJ databases">
        <title>Genomic Encyclopedia of Archaeal and Bacterial Type Strains, Phase II (KMG-II): from individual species to whole genera.</title>
        <authorList>
            <person name="Goeker M."/>
        </authorList>
    </citation>
    <scope>NUCLEOTIDE SEQUENCE [LARGE SCALE GENOMIC DNA]</scope>
    <source>
        <strain evidence="6 7">DSM 29955</strain>
    </source>
</reference>
<dbReference type="InterPro" id="IPR012318">
    <property type="entry name" value="HTH_CRP"/>
</dbReference>
<dbReference type="EMBL" id="QBUD01000004">
    <property type="protein sequence ID" value="PUB15397.1"/>
    <property type="molecule type" value="Genomic_DNA"/>
</dbReference>
<name>A0A2T6KI60_9RHOB</name>
<evidence type="ECO:0000256" key="3">
    <source>
        <dbReference type="ARBA" id="ARBA00023163"/>
    </source>
</evidence>
<dbReference type="PRINTS" id="PR00034">
    <property type="entry name" value="HTHCRP"/>
</dbReference>
<accession>A0A2T6KI60</accession>
<gene>
    <name evidence="6" type="ORF">C8N45_10417</name>
</gene>
<dbReference type="Pfam" id="PF00027">
    <property type="entry name" value="cNMP_binding"/>
    <property type="match status" value="1"/>
</dbReference>
<sequence>MRDVLQNAPDRIASMCLGGLRKRQFDATCNPFPRTTNIYTVEVSFSPRLEHIMTFMNADVKCSECPIRHRAVCARCDEDELSRLEKIKSYRSFKAGETILWREDELSFVGSVVNGVASLTKTMEDGRTQMVGLLLPSDFIGRPGRPQIAFDVTATTDVTLCCFERKAFEELVRDTPHIAQRMMELALDELDAARDWMLLLGRKTAREKIATFLEMFVRRSQRPDHDGRLKTLSLPMTRDQIANYLGLTLETVSRQLNALKKEKIIGFTDRRQVEVFDVVALHDATGDDAECDLIPRHL</sequence>
<dbReference type="CDD" id="cd00038">
    <property type="entry name" value="CAP_ED"/>
    <property type="match status" value="1"/>
</dbReference>
<dbReference type="InterPro" id="IPR036388">
    <property type="entry name" value="WH-like_DNA-bd_sf"/>
</dbReference>
<feature type="domain" description="HTH crp-type" evidence="5">
    <location>
        <begin position="203"/>
        <end position="279"/>
    </location>
</feature>
<dbReference type="Proteomes" id="UP000244523">
    <property type="component" value="Unassembled WGS sequence"/>
</dbReference>
<dbReference type="SUPFAM" id="SSF51206">
    <property type="entry name" value="cAMP-binding domain-like"/>
    <property type="match status" value="1"/>
</dbReference>
<dbReference type="PROSITE" id="PS00042">
    <property type="entry name" value="HTH_CRP_1"/>
    <property type="match status" value="1"/>
</dbReference>
<dbReference type="InterPro" id="IPR050397">
    <property type="entry name" value="Env_Response_Regulators"/>
</dbReference>
<evidence type="ECO:0000256" key="2">
    <source>
        <dbReference type="ARBA" id="ARBA00023125"/>
    </source>
</evidence>
<evidence type="ECO:0000259" key="4">
    <source>
        <dbReference type="PROSITE" id="PS50042"/>
    </source>
</evidence>
<dbReference type="AlphaFoldDB" id="A0A2T6KI60"/>
<dbReference type="CDD" id="cd00092">
    <property type="entry name" value="HTH_CRP"/>
    <property type="match status" value="1"/>
</dbReference>
<protein>
    <submittedName>
        <fullName evidence="6">CRP/FNR family transcriptional regulator</fullName>
    </submittedName>
</protein>
<evidence type="ECO:0000313" key="7">
    <source>
        <dbReference type="Proteomes" id="UP000244523"/>
    </source>
</evidence>
<dbReference type="SMART" id="SM00100">
    <property type="entry name" value="cNMP"/>
    <property type="match status" value="1"/>
</dbReference>
<evidence type="ECO:0000259" key="5">
    <source>
        <dbReference type="PROSITE" id="PS51063"/>
    </source>
</evidence>
<dbReference type="PROSITE" id="PS51063">
    <property type="entry name" value="HTH_CRP_2"/>
    <property type="match status" value="1"/>
</dbReference>
<dbReference type="GO" id="GO:0003677">
    <property type="term" value="F:DNA binding"/>
    <property type="evidence" value="ECO:0007669"/>
    <property type="project" value="UniProtKB-KW"/>
</dbReference>
<dbReference type="SMART" id="SM00419">
    <property type="entry name" value="HTH_CRP"/>
    <property type="match status" value="1"/>
</dbReference>
<keyword evidence="2" id="KW-0238">DNA-binding</keyword>
<dbReference type="PANTHER" id="PTHR24567">
    <property type="entry name" value="CRP FAMILY TRANSCRIPTIONAL REGULATORY PROTEIN"/>
    <property type="match status" value="1"/>
</dbReference>
<dbReference type="InterPro" id="IPR018490">
    <property type="entry name" value="cNMP-bd_dom_sf"/>
</dbReference>
<evidence type="ECO:0000256" key="1">
    <source>
        <dbReference type="ARBA" id="ARBA00023015"/>
    </source>
</evidence>
<dbReference type="SUPFAM" id="SSF46785">
    <property type="entry name" value="Winged helix' DNA-binding domain"/>
    <property type="match status" value="1"/>
</dbReference>
<keyword evidence="7" id="KW-1185">Reference proteome</keyword>
<dbReference type="Gene3D" id="2.60.120.10">
    <property type="entry name" value="Jelly Rolls"/>
    <property type="match status" value="1"/>
</dbReference>
<dbReference type="NCBIfam" id="NF045989">
    <property type="entry name" value="TransRegFnrLRhodb"/>
    <property type="match status" value="1"/>
</dbReference>
<keyword evidence="3" id="KW-0804">Transcription</keyword>
<dbReference type="InterPro" id="IPR000595">
    <property type="entry name" value="cNMP-bd_dom"/>
</dbReference>
<dbReference type="PROSITE" id="PS50042">
    <property type="entry name" value="CNMP_BINDING_3"/>
    <property type="match status" value="1"/>
</dbReference>
<dbReference type="Pfam" id="PF13545">
    <property type="entry name" value="HTH_Crp_2"/>
    <property type="match status" value="1"/>
</dbReference>